<organism evidence="3 4">
    <name type="scientific">Rhizopus microsporus</name>
    <dbReference type="NCBI Taxonomy" id="58291"/>
    <lineage>
        <taxon>Eukaryota</taxon>
        <taxon>Fungi</taxon>
        <taxon>Fungi incertae sedis</taxon>
        <taxon>Mucoromycota</taxon>
        <taxon>Mucoromycotina</taxon>
        <taxon>Mucoromycetes</taxon>
        <taxon>Mucorales</taxon>
        <taxon>Mucorineae</taxon>
        <taxon>Rhizopodaceae</taxon>
        <taxon>Rhizopus</taxon>
    </lineage>
</organism>
<keyword evidence="1" id="KW-0175">Coiled coil</keyword>
<dbReference type="VEuPathDB" id="FungiDB:BCV72DRAFT_338598"/>
<protein>
    <recommendedName>
        <fullName evidence="5">Hamartin-domain-containing protein</fullName>
    </recommendedName>
</protein>
<dbReference type="Pfam" id="PF04388">
    <property type="entry name" value="Hamartin"/>
    <property type="match status" value="1"/>
</dbReference>
<dbReference type="EMBL" id="KV921538">
    <property type="protein sequence ID" value="ORE13416.1"/>
    <property type="molecule type" value="Genomic_DNA"/>
</dbReference>
<dbReference type="GO" id="GO:0033596">
    <property type="term" value="C:TSC1-TSC2 complex"/>
    <property type="evidence" value="ECO:0007669"/>
    <property type="project" value="TreeGrafter"/>
</dbReference>
<feature type="coiled-coil region" evidence="1">
    <location>
        <begin position="618"/>
        <end position="705"/>
    </location>
</feature>
<dbReference type="GO" id="GO:0032007">
    <property type="term" value="P:negative regulation of TOR signaling"/>
    <property type="evidence" value="ECO:0007669"/>
    <property type="project" value="TreeGrafter"/>
</dbReference>
<evidence type="ECO:0000256" key="1">
    <source>
        <dbReference type="SAM" id="Coils"/>
    </source>
</evidence>
<accession>A0A1X0RN24</accession>
<dbReference type="PANTHER" id="PTHR15154">
    <property type="entry name" value="HAMARTIN"/>
    <property type="match status" value="1"/>
</dbReference>
<dbReference type="PANTHER" id="PTHR15154:SF2">
    <property type="entry name" value="HAMARTIN"/>
    <property type="match status" value="1"/>
</dbReference>
<sequence length="858" mass="99935">MVTFKEITKSIAQAVRNCAIDPEGQSACDVIEQYLDEQTVANGGSLPAVDTATVDKLSQDLISLYCSTVDINHAPPISSKPEALRSQAQHYILLRCIHALLPLLRPQRIFEEWWPLLQPVLTHASYTNKIKKEARLFIADSLIAELETEDECTYFHKLINIYLDSNQQQETHKDETARLHQTLLDLEQSEWSKNLTTILLTVGASETKQFFLILNGYFLSSKHRLQIVYLMSEFMRRRRTHLHEILDTPLFDSMLKSLMYDNSTTLIATSVTNLIMLLPRICTSLPPFLPQLFYIFARAICWDQLRDLRKKQSIDSTYHSPTYIADGWDCVDYTFSKLSAPPSNPQTGAFFTSLYGLYPCNFLKFLYKPYAYFKEKQFTFPEEFDEETFKARTITQVTRHMLHPNLVLMDTESELTDKTRWMKMEPPDVMAQIMGLDLTNAASRVAFGHENNHSHRQQDLLDESLWEDTQKGSVKEDEMTKETPMKQDEEKKQTDPESTQDNKQAPAMVSSIMKLHKALKSGAEVLVGDDVWDSFGIKQQESIESLDRYQTSAEDETMSSDTKLLLAGLKREVLLLKNELNFELFLKQQHLQHIGRLHREHVLDSSVEAERQQLYNTTRMLKAQLNQTTSALEKLRAESALTKQKHVKWEDEQSGKLRGYREARKEWQNQMIRVEYQLEEYKKQLKEQKVQLDSAKQQIFELENELKTLEPVINKVTESEHRVKQLTQQMLLWEEDTSHMEEQKRYIKGLLSQWWSMEELVASLQSENKRLQEEQIQKEEQLEKLTIQLAELHTKSDEPMHSSMENVSVEKKALEQTLKEVKSRLEQLEIEKLEWAAQMESAKYQLNHTSDKQEITDE</sequence>
<feature type="region of interest" description="Disordered" evidence="2">
    <location>
        <begin position="470"/>
        <end position="505"/>
    </location>
</feature>
<dbReference type="AlphaFoldDB" id="A0A1X0RN24"/>
<evidence type="ECO:0000313" key="3">
    <source>
        <dbReference type="EMBL" id="ORE13416.1"/>
    </source>
</evidence>
<dbReference type="InterPro" id="IPR007483">
    <property type="entry name" value="Hamartin"/>
</dbReference>
<dbReference type="GO" id="GO:0051726">
    <property type="term" value="P:regulation of cell cycle"/>
    <property type="evidence" value="ECO:0007669"/>
    <property type="project" value="TreeGrafter"/>
</dbReference>
<name>A0A1X0RN24_RHIZD</name>
<reference evidence="3 4" key="1">
    <citation type="journal article" date="2016" name="Proc. Natl. Acad. Sci. U.S.A.">
        <title>Lipid metabolic changes in an early divergent fungus govern the establishment of a mutualistic symbiosis with endobacteria.</title>
        <authorList>
            <person name="Lastovetsky O.A."/>
            <person name="Gaspar M.L."/>
            <person name="Mondo S.J."/>
            <person name="LaButti K.M."/>
            <person name="Sandor L."/>
            <person name="Grigoriev I.V."/>
            <person name="Henry S.A."/>
            <person name="Pawlowska T.E."/>
        </authorList>
    </citation>
    <scope>NUCLEOTIDE SEQUENCE [LARGE SCALE GENOMIC DNA]</scope>
    <source>
        <strain evidence="3 4">ATCC 11559</strain>
    </source>
</reference>
<feature type="coiled-coil region" evidence="1">
    <location>
        <begin position="757"/>
        <end position="845"/>
    </location>
</feature>
<dbReference type="Proteomes" id="UP000242381">
    <property type="component" value="Unassembled WGS sequence"/>
</dbReference>
<dbReference type="OMA" id="IMFLPHI"/>
<evidence type="ECO:0008006" key="5">
    <source>
        <dbReference type="Google" id="ProtNLM"/>
    </source>
</evidence>
<gene>
    <name evidence="3" type="ORF">BCV71DRAFT_206278</name>
</gene>
<feature type="compositionally biased region" description="Basic and acidic residues" evidence="2">
    <location>
        <begin position="470"/>
        <end position="495"/>
    </location>
</feature>
<evidence type="ECO:0000256" key="2">
    <source>
        <dbReference type="SAM" id="MobiDB-lite"/>
    </source>
</evidence>
<proteinExistence type="predicted"/>
<evidence type="ECO:0000313" key="4">
    <source>
        <dbReference type="Proteomes" id="UP000242381"/>
    </source>
</evidence>